<evidence type="ECO:0000256" key="1">
    <source>
        <dbReference type="ARBA" id="ARBA00023015"/>
    </source>
</evidence>
<dbReference type="Gene3D" id="3.40.50.2300">
    <property type="match status" value="2"/>
</dbReference>
<evidence type="ECO:0000313" key="5">
    <source>
        <dbReference type="EMBL" id="GEN80876.1"/>
    </source>
</evidence>
<evidence type="ECO:0000256" key="2">
    <source>
        <dbReference type="ARBA" id="ARBA00023125"/>
    </source>
</evidence>
<dbReference type="RefSeq" id="WP_034246036.1">
    <property type="nucleotide sequence ID" value="NZ_BJYK01000009.1"/>
</dbReference>
<evidence type="ECO:0000313" key="6">
    <source>
        <dbReference type="Proteomes" id="UP000321484"/>
    </source>
</evidence>
<dbReference type="Pfam" id="PF00356">
    <property type="entry name" value="LacI"/>
    <property type="match status" value="1"/>
</dbReference>
<keyword evidence="6" id="KW-1185">Reference proteome</keyword>
<keyword evidence="1" id="KW-0805">Transcription regulation</keyword>
<dbReference type="SUPFAM" id="SSF47413">
    <property type="entry name" value="lambda repressor-like DNA-binding domains"/>
    <property type="match status" value="1"/>
</dbReference>
<dbReference type="PANTHER" id="PTHR30146">
    <property type="entry name" value="LACI-RELATED TRANSCRIPTIONAL REPRESSOR"/>
    <property type="match status" value="1"/>
</dbReference>
<keyword evidence="3" id="KW-0804">Transcription</keyword>
<proteinExistence type="predicted"/>
<name>A0A511Z0H8_9CELL</name>
<keyword evidence="2" id="KW-0238">DNA-binding</keyword>
<accession>A0A511Z0H8</accession>
<reference evidence="5 6" key="1">
    <citation type="submission" date="2019-07" db="EMBL/GenBank/DDBJ databases">
        <title>Whole genome shotgun sequence of Actinotalea fermentans NBRC 105374.</title>
        <authorList>
            <person name="Hosoyama A."/>
            <person name="Uohara A."/>
            <person name="Ohji S."/>
            <person name="Ichikawa N."/>
        </authorList>
    </citation>
    <scope>NUCLEOTIDE SEQUENCE [LARGE SCALE GENOMIC DNA]</scope>
    <source>
        <strain evidence="5 6">NBRC 105374</strain>
    </source>
</reference>
<dbReference type="Pfam" id="PF13377">
    <property type="entry name" value="Peripla_BP_3"/>
    <property type="match status" value="1"/>
</dbReference>
<dbReference type="GO" id="GO:0003700">
    <property type="term" value="F:DNA-binding transcription factor activity"/>
    <property type="evidence" value="ECO:0007669"/>
    <property type="project" value="TreeGrafter"/>
</dbReference>
<dbReference type="AlphaFoldDB" id="A0A511Z0H8"/>
<dbReference type="CDD" id="cd01392">
    <property type="entry name" value="HTH_LacI"/>
    <property type="match status" value="1"/>
</dbReference>
<dbReference type="GO" id="GO:0000976">
    <property type="term" value="F:transcription cis-regulatory region binding"/>
    <property type="evidence" value="ECO:0007669"/>
    <property type="project" value="TreeGrafter"/>
</dbReference>
<dbReference type="Proteomes" id="UP000321484">
    <property type="component" value="Unassembled WGS sequence"/>
</dbReference>
<dbReference type="InterPro" id="IPR028082">
    <property type="entry name" value="Peripla_BP_I"/>
</dbReference>
<dbReference type="InterPro" id="IPR000843">
    <property type="entry name" value="HTH_LacI"/>
</dbReference>
<dbReference type="InterPro" id="IPR010982">
    <property type="entry name" value="Lambda_DNA-bd_dom_sf"/>
</dbReference>
<dbReference type="EMBL" id="BJYK01000009">
    <property type="protein sequence ID" value="GEN80876.1"/>
    <property type="molecule type" value="Genomic_DNA"/>
</dbReference>
<dbReference type="Gene3D" id="1.10.260.40">
    <property type="entry name" value="lambda repressor-like DNA-binding domains"/>
    <property type="match status" value="1"/>
</dbReference>
<feature type="domain" description="HTH lacI-type" evidence="4">
    <location>
        <begin position="6"/>
        <end position="61"/>
    </location>
</feature>
<organism evidence="5 6">
    <name type="scientific">Actinotalea fermentans</name>
    <dbReference type="NCBI Taxonomy" id="43671"/>
    <lineage>
        <taxon>Bacteria</taxon>
        <taxon>Bacillati</taxon>
        <taxon>Actinomycetota</taxon>
        <taxon>Actinomycetes</taxon>
        <taxon>Micrococcales</taxon>
        <taxon>Cellulomonadaceae</taxon>
        <taxon>Actinotalea</taxon>
    </lineage>
</organism>
<dbReference type="PANTHER" id="PTHR30146:SF138">
    <property type="entry name" value="TRANSCRIPTIONAL REGULATORY PROTEIN"/>
    <property type="match status" value="1"/>
</dbReference>
<dbReference type="SMART" id="SM00354">
    <property type="entry name" value="HTH_LACI"/>
    <property type="match status" value="1"/>
</dbReference>
<dbReference type="CDD" id="cd06279">
    <property type="entry name" value="PBP1_LacI-like"/>
    <property type="match status" value="1"/>
</dbReference>
<evidence type="ECO:0000256" key="3">
    <source>
        <dbReference type="ARBA" id="ARBA00023163"/>
    </source>
</evidence>
<gene>
    <name evidence="5" type="ORF">AFE02nite_26100</name>
</gene>
<evidence type="ECO:0000259" key="4">
    <source>
        <dbReference type="PROSITE" id="PS50932"/>
    </source>
</evidence>
<sequence>MSQGRPTLADVASAAGVSVSTASLAFSGAGPIATETRAKVHEAAQRLGYAGPNPLGRSLRSGRSGIVGVVIGDQLRRSFRDPVSVQVLDGLVSTLGPLGLGVLLIPALDPDRDPTESAELDPLLASAPMDVAVLIWGARREDATLEALQRRGVPVVIGEGPEIEGAAVVGIADQQGTADLARYLTGLGHTRIATVTLPLCHPRQTGIPTPDRLARLDWAPARHRLQGLADAGVEPTVIVEASASLVEDGRAAGHLVLDVPEPPTAVIAQSDLLAAGVLLAARELGLRVPEDVSVAGFDGLDLPWLSPDVLTTVAQPLSAKGEAIGHAVAQVLAGEVPPPVRLDVELRVGTTTGPPRT</sequence>
<protein>
    <submittedName>
        <fullName evidence="5">LacI family transcriptional regulator</fullName>
    </submittedName>
</protein>
<comment type="caution">
    <text evidence="5">The sequence shown here is derived from an EMBL/GenBank/DDBJ whole genome shotgun (WGS) entry which is preliminary data.</text>
</comment>
<dbReference type="SUPFAM" id="SSF53822">
    <property type="entry name" value="Periplasmic binding protein-like I"/>
    <property type="match status" value="1"/>
</dbReference>
<dbReference type="InterPro" id="IPR046335">
    <property type="entry name" value="LacI/GalR-like_sensor"/>
</dbReference>
<dbReference type="OrthoDB" id="5171752at2"/>
<dbReference type="PROSITE" id="PS50932">
    <property type="entry name" value="HTH_LACI_2"/>
    <property type="match status" value="1"/>
</dbReference>